<sequence length="459" mass="48946">MDLNKLTDISAWDVRNVYNKVKNVVMNYSEMEIKVNEATNSDPWGASSTLMRELADATHNRKDFDDIMPMIYVKINDMDPANWRQVYKALQLVEYLVKNGSGRVVDDVRGHLTIIKTLKNFHHIDSNGKDQGINVRHRSKELVDLVNDNERLRSERKKAKENRNKYSGFSGGSRMDGFGNSSMGSSNSGRGGFGNSSGIAGGFGLGSSSRYGGLSSSDFMASSRYDDRSDSTSNYRSESSTPSASSKLASRKSTRQETPKASKPAEPEVADLFSFDDDTAASSNPPASAAPVISSSTSATANIMDSLAIPAPAPAPATSTKSATVDLLSVSATNNEDDEWGDFQGIGSSANAPVGGSTPAISQLKPMAGVTPKANSSSATMDLLGDGNTGLNFQTLPVSSPVSSQTTASTKPSDAKKAKGAFSDIWDVNSDILSLDSLSLTNKKSETNKKSLNQLANQI</sequence>
<accession>A0A9W8IAR4</accession>
<dbReference type="Gene3D" id="1.25.40.90">
    <property type="match status" value="1"/>
</dbReference>
<organism evidence="3 4">
    <name type="scientific">Coemansia brasiliensis</name>
    <dbReference type="NCBI Taxonomy" id="2650707"/>
    <lineage>
        <taxon>Eukaryota</taxon>
        <taxon>Fungi</taxon>
        <taxon>Fungi incertae sedis</taxon>
        <taxon>Zoopagomycota</taxon>
        <taxon>Kickxellomycotina</taxon>
        <taxon>Kickxellomycetes</taxon>
        <taxon>Kickxellales</taxon>
        <taxon>Kickxellaceae</taxon>
        <taxon>Coemansia</taxon>
    </lineage>
</organism>
<protein>
    <submittedName>
        <fullName evidence="3">Epsin-3, clathrin recruitment and traffic between the Golgi and endosome</fullName>
    </submittedName>
</protein>
<dbReference type="PANTHER" id="PTHR12276">
    <property type="entry name" value="EPSIN/ENT-RELATED"/>
    <property type="match status" value="1"/>
</dbReference>
<feature type="domain" description="ENTH" evidence="2">
    <location>
        <begin position="23"/>
        <end position="156"/>
    </location>
</feature>
<dbReference type="GO" id="GO:0005829">
    <property type="term" value="C:cytosol"/>
    <property type="evidence" value="ECO:0007669"/>
    <property type="project" value="GOC"/>
</dbReference>
<dbReference type="GO" id="GO:0005768">
    <property type="term" value="C:endosome"/>
    <property type="evidence" value="ECO:0007669"/>
    <property type="project" value="TreeGrafter"/>
</dbReference>
<dbReference type="Pfam" id="PF01417">
    <property type="entry name" value="ENTH"/>
    <property type="match status" value="1"/>
</dbReference>
<dbReference type="PANTHER" id="PTHR12276:SF45">
    <property type="entry name" value="CLATHRIN INTERACTOR 1"/>
    <property type="match status" value="1"/>
</dbReference>
<dbReference type="EMBL" id="JANBUW010000138">
    <property type="protein sequence ID" value="KAJ2848730.1"/>
    <property type="molecule type" value="Genomic_DNA"/>
</dbReference>
<dbReference type="FunFam" id="1.25.40.90:FF:000006">
    <property type="entry name" value="Clathrin interactor 1"/>
    <property type="match status" value="1"/>
</dbReference>
<evidence type="ECO:0000259" key="2">
    <source>
        <dbReference type="PROSITE" id="PS50942"/>
    </source>
</evidence>
<dbReference type="OrthoDB" id="4033880at2759"/>
<dbReference type="InterPro" id="IPR013809">
    <property type="entry name" value="ENTH"/>
</dbReference>
<gene>
    <name evidence="3" type="primary">ENT3</name>
    <name evidence="3" type="ORF">IWW36_003115</name>
</gene>
<dbReference type="SUPFAM" id="SSF48464">
    <property type="entry name" value="ENTH/VHS domain"/>
    <property type="match status" value="1"/>
</dbReference>
<evidence type="ECO:0000256" key="1">
    <source>
        <dbReference type="SAM" id="MobiDB-lite"/>
    </source>
</evidence>
<feature type="region of interest" description="Disordered" evidence="1">
    <location>
        <begin position="153"/>
        <end position="190"/>
    </location>
</feature>
<proteinExistence type="predicted"/>
<dbReference type="GO" id="GO:0030125">
    <property type="term" value="C:clathrin vesicle coat"/>
    <property type="evidence" value="ECO:0007669"/>
    <property type="project" value="TreeGrafter"/>
</dbReference>
<dbReference type="PROSITE" id="PS50942">
    <property type="entry name" value="ENTH"/>
    <property type="match status" value="1"/>
</dbReference>
<dbReference type="SMART" id="SM00273">
    <property type="entry name" value="ENTH"/>
    <property type="match status" value="1"/>
</dbReference>
<dbReference type="GO" id="GO:0006897">
    <property type="term" value="P:endocytosis"/>
    <property type="evidence" value="ECO:0007669"/>
    <property type="project" value="TreeGrafter"/>
</dbReference>
<dbReference type="AlphaFoldDB" id="A0A9W8IAR4"/>
<comment type="caution">
    <text evidence="3">The sequence shown here is derived from an EMBL/GenBank/DDBJ whole genome shotgun (WGS) entry which is preliminary data.</text>
</comment>
<evidence type="ECO:0000313" key="3">
    <source>
        <dbReference type="EMBL" id="KAJ2848730.1"/>
    </source>
</evidence>
<dbReference type="GO" id="GO:0005543">
    <property type="term" value="F:phospholipid binding"/>
    <property type="evidence" value="ECO:0007669"/>
    <property type="project" value="TreeGrafter"/>
</dbReference>
<dbReference type="GO" id="GO:0030276">
    <property type="term" value="F:clathrin binding"/>
    <property type="evidence" value="ECO:0007669"/>
    <property type="project" value="TreeGrafter"/>
</dbReference>
<feature type="compositionally biased region" description="Low complexity" evidence="1">
    <location>
        <begin position="231"/>
        <end position="248"/>
    </location>
</feature>
<feature type="compositionally biased region" description="Low complexity" evidence="1">
    <location>
        <begin position="177"/>
        <end position="188"/>
    </location>
</feature>
<dbReference type="Proteomes" id="UP001139887">
    <property type="component" value="Unassembled WGS sequence"/>
</dbReference>
<dbReference type="GO" id="GO:0005886">
    <property type="term" value="C:plasma membrane"/>
    <property type="evidence" value="ECO:0007669"/>
    <property type="project" value="TreeGrafter"/>
</dbReference>
<keyword evidence="4" id="KW-1185">Reference proteome</keyword>
<feature type="region of interest" description="Disordered" evidence="1">
    <location>
        <begin position="223"/>
        <end position="268"/>
    </location>
</feature>
<feature type="compositionally biased region" description="Basic and acidic residues" evidence="1">
    <location>
        <begin position="254"/>
        <end position="266"/>
    </location>
</feature>
<dbReference type="GO" id="GO:0006895">
    <property type="term" value="P:Golgi to endosome transport"/>
    <property type="evidence" value="ECO:0007669"/>
    <property type="project" value="TreeGrafter"/>
</dbReference>
<reference evidence="3" key="1">
    <citation type="submission" date="2022-07" db="EMBL/GenBank/DDBJ databases">
        <title>Phylogenomic reconstructions and comparative analyses of Kickxellomycotina fungi.</title>
        <authorList>
            <person name="Reynolds N.K."/>
            <person name="Stajich J.E."/>
            <person name="Barry K."/>
            <person name="Grigoriev I.V."/>
            <person name="Crous P."/>
            <person name="Smith M.E."/>
        </authorList>
    </citation>
    <scope>NUCLEOTIDE SEQUENCE</scope>
    <source>
        <strain evidence="3">NRRL 1566</strain>
    </source>
</reference>
<evidence type="ECO:0000313" key="4">
    <source>
        <dbReference type="Proteomes" id="UP001139887"/>
    </source>
</evidence>
<dbReference type="InterPro" id="IPR008942">
    <property type="entry name" value="ENTH_VHS"/>
</dbReference>
<name>A0A9W8IAR4_9FUNG</name>